<dbReference type="NCBIfam" id="NF011470">
    <property type="entry name" value="PRK14887.1"/>
    <property type="match status" value="1"/>
</dbReference>
<sequence>MKKPLIKSVVRMAFEDEEKASTVYHSLKPDDKPLPTGLSVDTRLAGRDVVVEVECTRGFASFLATLDDILSSAGLSERVYRTVGDKYIETR</sequence>
<dbReference type="Pfam" id="PF09341">
    <property type="entry name" value="Pcc1"/>
    <property type="match status" value="1"/>
</dbReference>
<comment type="similarity">
    <text evidence="1">Belongs to the CTAG/PCC1 family.</text>
</comment>
<dbReference type="InterPro" id="IPR015419">
    <property type="entry name" value="CTAG/Pcc1"/>
</dbReference>
<proteinExistence type="inferred from homology"/>
<protein>
    <recommendedName>
        <fullName evidence="3">KEOPS complex subunit</fullName>
    </recommendedName>
</protein>
<evidence type="ECO:0000313" key="2">
    <source>
        <dbReference type="EMBL" id="HHM43878.1"/>
    </source>
</evidence>
<reference evidence="2" key="1">
    <citation type="journal article" date="2020" name="mSystems">
        <title>Genome- and Community-Level Interaction Insights into Carbon Utilization and Element Cycling Functions of Hydrothermarchaeota in Hydrothermal Sediment.</title>
        <authorList>
            <person name="Zhou Z."/>
            <person name="Liu Y."/>
            <person name="Xu W."/>
            <person name="Pan J."/>
            <person name="Luo Z.H."/>
            <person name="Li M."/>
        </authorList>
    </citation>
    <scope>NUCLEOTIDE SEQUENCE [LARGE SCALE GENOMIC DNA]</scope>
    <source>
        <strain evidence="2">SpSt-1074</strain>
    </source>
</reference>
<organism evidence="2">
    <name type="scientific">Caldiarchaeum subterraneum</name>
    <dbReference type="NCBI Taxonomy" id="311458"/>
    <lineage>
        <taxon>Archaea</taxon>
        <taxon>Nitrososphaerota</taxon>
        <taxon>Candidatus Caldarchaeales</taxon>
        <taxon>Candidatus Caldarchaeaceae</taxon>
        <taxon>Candidatus Caldarchaeum</taxon>
    </lineage>
</organism>
<evidence type="ECO:0008006" key="3">
    <source>
        <dbReference type="Google" id="ProtNLM"/>
    </source>
</evidence>
<dbReference type="EMBL" id="DRXH01000041">
    <property type="protein sequence ID" value="HHM43878.1"/>
    <property type="molecule type" value="Genomic_DNA"/>
</dbReference>
<evidence type="ECO:0000256" key="1">
    <source>
        <dbReference type="ARBA" id="ARBA00007073"/>
    </source>
</evidence>
<gene>
    <name evidence="2" type="ORF">ENM31_01085</name>
</gene>
<accession>A0A7J3VRW5</accession>
<name>A0A7J3VRW5_CALS0</name>
<dbReference type="AlphaFoldDB" id="A0A7J3VRW5"/>
<comment type="caution">
    <text evidence="2">The sequence shown here is derived from an EMBL/GenBank/DDBJ whole genome shotgun (WGS) entry which is preliminary data.</text>
</comment>